<dbReference type="Proteomes" id="UP000448292">
    <property type="component" value="Unassembled WGS sequence"/>
</dbReference>
<evidence type="ECO:0000313" key="2">
    <source>
        <dbReference type="Proteomes" id="UP000448292"/>
    </source>
</evidence>
<sequence>METALALIWRSLPHLPPAAARFVMENAHRFRDGAELAGGFLPGMPEGYGYYSAFISRLIQLLQNNDTER</sequence>
<comment type="caution">
    <text evidence="1">The sequence shown here is derived from an EMBL/GenBank/DDBJ whole genome shotgun (WGS) entry which is preliminary data.</text>
</comment>
<keyword evidence="2" id="KW-1185">Reference proteome</keyword>
<gene>
    <name evidence="1" type="ORF">DPQ33_14900</name>
</gene>
<organism evidence="1 2">
    <name type="scientific">Oceanidesulfovibrio indonesiensis</name>
    <dbReference type="NCBI Taxonomy" id="54767"/>
    <lineage>
        <taxon>Bacteria</taxon>
        <taxon>Pseudomonadati</taxon>
        <taxon>Thermodesulfobacteriota</taxon>
        <taxon>Desulfovibrionia</taxon>
        <taxon>Desulfovibrionales</taxon>
        <taxon>Desulfovibrionaceae</taxon>
        <taxon>Oceanidesulfovibrio</taxon>
    </lineage>
</organism>
<protein>
    <submittedName>
        <fullName evidence="1">Uncharacterized protein</fullName>
    </submittedName>
</protein>
<evidence type="ECO:0000313" key="1">
    <source>
        <dbReference type="EMBL" id="TVM15678.1"/>
    </source>
</evidence>
<proteinExistence type="predicted"/>
<dbReference type="EMBL" id="QMIE01000015">
    <property type="protein sequence ID" value="TVM15678.1"/>
    <property type="molecule type" value="Genomic_DNA"/>
</dbReference>
<accession>A0A7M3MCR7</accession>
<reference evidence="1 2" key="1">
    <citation type="submission" date="2018-06" db="EMBL/GenBank/DDBJ databases">
        <title>Complete genome of Desulfovibrio indonesiensis P37SLT.</title>
        <authorList>
            <person name="Crispim J.S."/>
            <person name="Vidigal P.M.P."/>
            <person name="Silva L.C.F."/>
            <person name="Laguardia C.N."/>
            <person name="Araujo L.C."/>
            <person name="Dias R.S."/>
            <person name="Sousa M.P."/>
            <person name="Paula S.O."/>
            <person name="Silva C."/>
        </authorList>
    </citation>
    <scope>NUCLEOTIDE SEQUENCE [LARGE SCALE GENOMIC DNA]</scope>
    <source>
        <strain evidence="1 2">P37SLT</strain>
    </source>
</reference>
<dbReference type="AlphaFoldDB" id="A0A7M3MCR7"/>
<name>A0A7M3MCR7_9BACT</name>